<dbReference type="Pfam" id="PF08534">
    <property type="entry name" value="Redoxin"/>
    <property type="match status" value="1"/>
</dbReference>
<evidence type="ECO:0000256" key="4">
    <source>
        <dbReference type="ARBA" id="ARBA00023284"/>
    </source>
</evidence>
<gene>
    <name evidence="6" type="ORF">EZS27_005703</name>
</gene>
<keyword evidence="2" id="KW-0201">Cytochrome c-type biogenesis</keyword>
<dbReference type="SUPFAM" id="SSF52833">
    <property type="entry name" value="Thioredoxin-like"/>
    <property type="match status" value="1"/>
</dbReference>
<dbReference type="InterPro" id="IPR050553">
    <property type="entry name" value="Thioredoxin_ResA/DsbE_sf"/>
</dbReference>
<dbReference type="GO" id="GO:0017004">
    <property type="term" value="P:cytochrome complex assembly"/>
    <property type="evidence" value="ECO:0007669"/>
    <property type="project" value="UniProtKB-KW"/>
</dbReference>
<dbReference type="InterPro" id="IPR036249">
    <property type="entry name" value="Thioredoxin-like_sf"/>
</dbReference>
<dbReference type="PROSITE" id="PS51352">
    <property type="entry name" value="THIOREDOXIN_2"/>
    <property type="match status" value="1"/>
</dbReference>
<reference evidence="6" key="1">
    <citation type="submission" date="2019-03" db="EMBL/GenBank/DDBJ databases">
        <title>Single cell metagenomics reveals metabolic interactions within the superorganism composed of flagellate Streblomastix strix and complex community of Bacteroidetes bacteria on its surface.</title>
        <authorList>
            <person name="Treitli S.C."/>
            <person name="Kolisko M."/>
            <person name="Husnik F."/>
            <person name="Keeling P."/>
            <person name="Hampl V."/>
        </authorList>
    </citation>
    <scope>NUCLEOTIDE SEQUENCE</scope>
    <source>
        <strain evidence="6">STM</strain>
    </source>
</reference>
<dbReference type="Gene3D" id="3.40.30.10">
    <property type="entry name" value="Glutaredoxin"/>
    <property type="match status" value="1"/>
</dbReference>
<dbReference type="AlphaFoldDB" id="A0A5J4SNH0"/>
<dbReference type="PANTHER" id="PTHR42852:SF6">
    <property type="entry name" value="THIOL:DISULFIDE INTERCHANGE PROTEIN DSBE"/>
    <property type="match status" value="1"/>
</dbReference>
<keyword evidence="4" id="KW-0676">Redox-active center</keyword>
<organism evidence="6">
    <name type="scientific">termite gut metagenome</name>
    <dbReference type="NCBI Taxonomy" id="433724"/>
    <lineage>
        <taxon>unclassified sequences</taxon>
        <taxon>metagenomes</taxon>
        <taxon>organismal metagenomes</taxon>
    </lineage>
</organism>
<comment type="subcellular location">
    <subcellularLocation>
        <location evidence="1">Cell envelope</location>
    </subcellularLocation>
</comment>
<evidence type="ECO:0000313" key="6">
    <source>
        <dbReference type="EMBL" id="KAA6346800.1"/>
    </source>
</evidence>
<protein>
    <submittedName>
        <fullName evidence="6">Thiol:disulfide interchange protein TlpA</fullName>
    </submittedName>
</protein>
<dbReference type="CDD" id="cd02966">
    <property type="entry name" value="TlpA_like_family"/>
    <property type="match status" value="1"/>
</dbReference>
<dbReference type="EMBL" id="SNRY01000117">
    <property type="protein sequence ID" value="KAA6346800.1"/>
    <property type="molecule type" value="Genomic_DNA"/>
</dbReference>
<dbReference type="PANTHER" id="PTHR42852">
    <property type="entry name" value="THIOL:DISULFIDE INTERCHANGE PROTEIN DSBE"/>
    <property type="match status" value="1"/>
</dbReference>
<feature type="domain" description="Thioredoxin" evidence="5">
    <location>
        <begin position="319"/>
        <end position="463"/>
    </location>
</feature>
<evidence type="ECO:0000259" key="5">
    <source>
        <dbReference type="PROSITE" id="PS51352"/>
    </source>
</evidence>
<name>A0A5J4SNH0_9ZZZZ</name>
<keyword evidence="3" id="KW-1015">Disulfide bond</keyword>
<proteinExistence type="predicted"/>
<evidence type="ECO:0000256" key="3">
    <source>
        <dbReference type="ARBA" id="ARBA00023157"/>
    </source>
</evidence>
<accession>A0A5J4SNH0</accession>
<comment type="caution">
    <text evidence="6">The sequence shown here is derived from an EMBL/GenBank/DDBJ whole genome shotgun (WGS) entry which is preliminary data.</text>
</comment>
<evidence type="ECO:0000256" key="1">
    <source>
        <dbReference type="ARBA" id="ARBA00004196"/>
    </source>
</evidence>
<evidence type="ECO:0000256" key="2">
    <source>
        <dbReference type="ARBA" id="ARBA00022748"/>
    </source>
</evidence>
<dbReference type="InterPro" id="IPR013740">
    <property type="entry name" value="Redoxin"/>
</dbReference>
<sequence length="463" mass="52977">MKMKKPLVIIILSLFAYAYSSANNISIINGQWNGNGVQVGQPIKLLKTEQGILKEMASSVLDENYKFNFAFIPEKEGFYNIECSLASVTYNHTFYFKPGDVLGVEVKNETYVLTGKNTPENLELARWYDVILPIKEEAVYFFNKNSTYVNFFPLFEGKLTELSSYKQQYTQNKIFTEKFQNYQKFDVLFNAIMFIMSPRSVHPQSKDYPTYYKEINIPELTRTAALLEYPFCHSILNALFYVKNLVDGVPVSRPSTTIESDLSYIVNDTLKGEFIIMRSASVRTYEGIEEYLQKYGKHLITDNQKQQMKVKETELAKKVTTGQKAIDFQFPDLEDKEISLSGFKGKVVYIDLWATWCVYCIKEFPALKKLEEEYSSNSDLIFLSVSVDASKDKQKWADFVRKENLKGIQLFAGDAADSALMKPYNVTGIPRFILIGKDGNIILKNAPRPSSNEIKTVLDAALK</sequence>
<dbReference type="GO" id="GO:0016491">
    <property type="term" value="F:oxidoreductase activity"/>
    <property type="evidence" value="ECO:0007669"/>
    <property type="project" value="InterPro"/>
</dbReference>
<dbReference type="InterPro" id="IPR013766">
    <property type="entry name" value="Thioredoxin_domain"/>
</dbReference>
<dbReference type="GO" id="GO:0030313">
    <property type="term" value="C:cell envelope"/>
    <property type="evidence" value="ECO:0007669"/>
    <property type="project" value="UniProtKB-SubCell"/>
</dbReference>